<dbReference type="InterPro" id="IPR021109">
    <property type="entry name" value="Peptidase_aspartic_dom_sf"/>
</dbReference>
<protein>
    <submittedName>
        <fullName evidence="2">Aspartyl protease family protein</fullName>
    </submittedName>
</protein>
<dbReference type="OrthoDB" id="7595324at2"/>
<reference evidence="2 3" key="1">
    <citation type="submission" date="2017-07" db="EMBL/GenBank/DDBJ databases">
        <authorList>
            <person name="Sun Z.S."/>
            <person name="Albrecht U."/>
            <person name="Echele G."/>
            <person name="Lee C.C."/>
        </authorList>
    </citation>
    <scope>NUCLEOTIDE SEQUENCE [LARGE SCALE GENOMIC DNA]</scope>
    <source>
        <strain evidence="2 3">CGMCC 1.12672</strain>
    </source>
</reference>
<dbReference type="PROSITE" id="PS00141">
    <property type="entry name" value="ASP_PROTEASE"/>
    <property type="match status" value="1"/>
</dbReference>
<dbReference type="EMBL" id="OBMI01000003">
    <property type="protein sequence ID" value="SOB87856.1"/>
    <property type="molecule type" value="Genomic_DNA"/>
</dbReference>
<dbReference type="InterPro" id="IPR034122">
    <property type="entry name" value="Retropepsin-like_bacterial"/>
</dbReference>
<dbReference type="GO" id="GO:0004190">
    <property type="term" value="F:aspartic-type endopeptidase activity"/>
    <property type="evidence" value="ECO:0007669"/>
    <property type="project" value="InterPro"/>
</dbReference>
<evidence type="ECO:0000313" key="3">
    <source>
        <dbReference type="Proteomes" id="UP000219494"/>
    </source>
</evidence>
<dbReference type="CDD" id="cd05483">
    <property type="entry name" value="retropepsin_like_bacteria"/>
    <property type="match status" value="1"/>
</dbReference>
<keyword evidence="1" id="KW-0812">Transmembrane</keyword>
<dbReference type="AlphaFoldDB" id="A0A285R191"/>
<dbReference type="NCBIfam" id="TIGR02281">
    <property type="entry name" value="clan_AA_DTGA"/>
    <property type="match status" value="1"/>
</dbReference>
<keyword evidence="2" id="KW-0645">Protease</keyword>
<dbReference type="InterPro" id="IPR011969">
    <property type="entry name" value="Clan_AA_Asp_peptidase_C"/>
</dbReference>
<proteinExistence type="predicted"/>
<keyword evidence="1" id="KW-0472">Membrane</keyword>
<feature type="transmembrane region" description="Helical" evidence="1">
    <location>
        <begin position="6"/>
        <end position="24"/>
    </location>
</feature>
<dbReference type="Proteomes" id="UP000219494">
    <property type="component" value="Unassembled WGS sequence"/>
</dbReference>
<name>A0A285R191_9SPHN</name>
<dbReference type="RefSeq" id="WP_097064792.1">
    <property type="nucleotide sequence ID" value="NZ_OBMI01000003.1"/>
</dbReference>
<gene>
    <name evidence="2" type="ORF">SAMN06297144_2994</name>
</gene>
<organism evidence="2 3">
    <name type="scientific">Sphingomonas guangdongensis</name>
    <dbReference type="NCBI Taxonomy" id="1141890"/>
    <lineage>
        <taxon>Bacteria</taxon>
        <taxon>Pseudomonadati</taxon>
        <taxon>Pseudomonadota</taxon>
        <taxon>Alphaproteobacteria</taxon>
        <taxon>Sphingomonadales</taxon>
        <taxon>Sphingomonadaceae</taxon>
        <taxon>Sphingomonas</taxon>
    </lineage>
</organism>
<keyword evidence="1" id="KW-1133">Transmembrane helix</keyword>
<accession>A0A285R191</accession>
<keyword evidence="2" id="KW-0378">Hydrolase</keyword>
<keyword evidence="3" id="KW-1185">Reference proteome</keyword>
<dbReference type="GO" id="GO:0006508">
    <property type="term" value="P:proteolysis"/>
    <property type="evidence" value="ECO:0007669"/>
    <property type="project" value="UniProtKB-KW"/>
</dbReference>
<dbReference type="SUPFAM" id="SSF50630">
    <property type="entry name" value="Acid proteases"/>
    <property type="match status" value="1"/>
</dbReference>
<dbReference type="Gene3D" id="2.40.70.10">
    <property type="entry name" value="Acid Proteases"/>
    <property type="match status" value="1"/>
</dbReference>
<sequence length="204" mass="21623">MSDDNATVLWLVGALVLALSALTARRLSIGAVIRSLLGWLVIGALAWLVITNRDGLERLASSVGERAGIGTTEMQGDTVRITMSPDGHFWARVRLNGYTQRMLVDSGATITAISAETARNAGIEAIGGGLPVLINTANGSITAQRGRAETVTLGTLETRDLSVVISPAFGNVNVLGMNYLSRLGSWRVEGRTLILEPKPNATNR</sequence>
<evidence type="ECO:0000256" key="1">
    <source>
        <dbReference type="SAM" id="Phobius"/>
    </source>
</evidence>
<feature type="transmembrane region" description="Helical" evidence="1">
    <location>
        <begin position="31"/>
        <end position="50"/>
    </location>
</feature>
<dbReference type="InterPro" id="IPR001969">
    <property type="entry name" value="Aspartic_peptidase_AS"/>
</dbReference>
<evidence type="ECO:0000313" key="2">
    <source>
        <dbReference type="EMBL" id="SOB87856.1"/>
    </source>
</evidence>
<dbReference type="Pfam" id="PF13975">
    <property type="entry name" value="gag-asp_proteas"/>
    <property type="match status" value="1"/>
</dbReference>